<protein>
    <submittedName>
        <fullName evidence="1">Uncharacterized protein</fullName>
    </submittedName>
</protein>
<name>A0A918X383_9ACTN</name>
<dbReference type="EMBL" id="BMVC01000014">
    <property type="protein sequence ID" value="GHD07964.1"/>
    <property type="molecule type" value="Genomic_DNA"/>
</dbReference>
<sequence>MARRKKAGPQPFGVPQGIVLLETPDGWRHTVLTADGGLLCGRLDVAPHTDPQGARIAAEGLVRALARDVHGAEAEVSWDPPQDAGTWTARITHAG</sequence>
<comment type="caution">
    <text evidence="1">The sequence shown here is derived from an EMBL/GenBank/DDBJ whole genome shotgun (WGS) entry which is preliminary data.</text>
</comment>
<dbReference type="RefSeq" id="WP_189825993.1">
    <property type="nucleotide sequence ID" value="NZ_BMVC01000014.1"/>
</dbReference>
<dbReference type="Proteomes" id="UP000638353">
    <property type="component" value="Unassembled WGS sequence"/>
</dbReference>
<evidence type="ECO:0000313" key="1">
    <source>
        <dbReference type="EMBL" id="GHD07964.1"/>
    </source>
</evidence>
<evidence type="ECO:0000313" key="2">
    <source>
        <dbReference type="Proteomes" id="UP000638353"/>
    </source>
</evidence>
<gene>
    <name evidence="1" type="ORF">GCM10010334_60760</name>
</gene>
<dbReference type="AlphaFoldDB" id="A0A918X383"/>
<reference evidence="1" key="2">
    <citation type="submission" date="2020-09" db="EMBL/GenBank/DDBJ databases">
        <authorList>
            <person name="Sun Q."/>
            <person name="Ohkuma M."/>
        </authorList>
    </citation>
    <scope>NUCLEOTIDE SEQUENCE</scope>
    <source>
        <strain evidence="1">JCM 4637</strain>
    </source>
</reference>
<reference evidence="1" key="1">
    <citation type="journal article" date="2014" name="Int. J. Syst. Evol. Microbiol.">
        <title>Complete genome sequence of Corynebacterium casei LMG S-19264T (=DSM 44701T), isolated from a smear-ripened cheese.</title>
        <authorList>
            <consortium name="US DOE Joint Genome Institute (JGI-PGF)"/>
            <person name="Walter F."/>
            <person name="Albersmeier A."/>
            <person name="Kalinowski J."/>
            <person name="Ruckert C."/>
        </authorList>
    </citation>
    <scope>NUCLEOTIDE SEQUENCE</scope>
    <source>
        <strain evidence="1">JCM 4637</strain>
    </source>
</reference>
<accession>A0A918X383</accession>
<organism evidence="1 2">
    <name type="scientific">Streptomyces finlayi</name>
    <dbReference type="NCBI Taxonomy" id="67296"/>
    <lineage>
        <taxon>Bacteria</taxon>
        <taxon>Bacillati</taxon>
        <taxon>Actinomycetota</taxon>
        <taxon>Actinomycetes</taxon>
        <taxon>Kitasatosporales</taxon>
        <taxon>Streptomycetaceae</taxon>
        <taxon>Streptomyces</taxon>
    </lineage>
</organism>
<proteinExistence type="predicted"/>